<dbReference type="AlphaFoldDB" id="A0A1I7Y5Z7"/>
<keyword evidence="1" id="KW-0472">Membrane</keyword>
<feature type="transmembrane region" description="Helical" evidence="1">
    <location>
        <begin position="162"/>
        <end position="195"/>
    </location>
</feature>
<feature type="transmembrane region" description="Helical" evidence="1">
    <location>
        <begin position="79"/>
        <end position="104"/>
    </location>
</feature>
<organism evidence="2 3">
    <name type="scientific">Steinernema glaseri</name>
    <dbReference type="NCBI Taxonomy" id="37863"/>
    <lineage>
        <taxon>Eukaryota</taxon>
        <taxon>Metazoa</taxon>
        <taxon>Ecdysozoa</taxon>
        <taxon>Nematoda</taxon>
        <taxon>Chromadorea</taxon>
        <taxon>Rhabditida</taxon>
        <taxon>Tylenchina</taxon>
        <taxon>Panagrolaimomorpha</taxon>
        <taxon>Strongyloidoidea</taxon>
        <taxon>Steinernematidae</taxon>
        <taxon>Steinernema</taxon>
    </lineage>
</organism>
<sequence>MQRHVVLCELFAVSVLSCVTLCLQVFIYRQKSPRLIWKTSPALCLFFLSTSAMAIQDFCLASQWILFGWGVVENIAENTFFLLVVAHVGLVLRQFHNCATIALFAQRVYHLLLPTKRARTFNHIVISIVLVFFFVGASGATYNMAINSISDRPPVPEGMVTLFALVSMLIRVFFLQLIFTVCITIVIMIIGSYMLYLLKKYKKNKQTTLHRKENKFALYVFYVRFVCETVPFFIDVMLSNTVHIDLGKYIGPFGALGSALDFTTKTFVYFMLARKHKISSVILNKNTP</sequence>
<feature type="transmembrane region" description="Helical" evidence="1">
    <location>
        <begin position="216"/>
        <end position="234"/>
    </location>
</feature>
<proteinExistence type="predicted"/>
<keyword evidence="1" id="KW-0812">Transmembrane</keyword>
<feature type="transmembrane region" description="Helical" evidence="1">
    <location>
        <begin position="249"/>
        <end position="272"/>
    </location>
</feature>
<name>A0A1I7Y5Z7_9BILA</name>
<feature type="transmembrane region" description="Helical" evidence="1">
    <location>
        <begin position="124"/>
        <end position="142"/>
    </location>
</feature>
<dbReference type="Proteomes" id="UP000095287">
    <property type="component" value="Unplaced"/>
</dbReference>
<keyword evidence="2" id="KW-1185">Reference proteome</keyword>
<evidence type="ECO:0000313" key="3">
    <source>
        <dbReference type="WBParaSite" id="L893_g12969.t1"/>
    </source>
</evidence>
<evidence type="ECO:0000313" key="2">
    <source>
        <dbReference type="Proteomes" id="UP000095287"/>
    </source>
</evidence>
<keyword evidence="1" id="KW-1133">Transmembrane helix</keyword>
<feature type="transmembrane region" description="Helical" evidence="1">
    <location>
        <begin position="6"/>
        <end position="28"/>
    </location>
</feature>
<reference evidence="3" key="1">
    <citation type="submission" date="2016-11" db="UniProtKB">
        <authorList>
            <consortium name="WormBaseParasite"/>
        </authorList>
    </citation>
    <scope>IDENTIFICATION</scope>
</reference>
<evidence type="ECO:0000256" key="1">
    <source>
        <dbReference type="SAM" id="Phobius"/>
    </source>
</evidence>
<dbReference type="WBParaSite" id="L893_g12969.t1">
    <property type="protein sequence ID" value="L893_g12969.t1"/>
    <property type="gene ID" value="L893_g12969"/>
</dbReference>
<feature type="transmembrane region" description="Helical" evidence="1">
    <location>
        <begin position="40"/>
        <end position="67"/>
    </location>
</feature>
<protein>
    <submittedName>
        <fullName evidence="3">Serpentine Receptor, class BC (Class B-like)</fullName>
    </submittedName>
</protein>
<accession>A0A1I7Y5Z7</accession>